<dbReference type="Pfam" id="PF03767">
    <property type="entry name" value="Acid_phosphat_B"/>
    <property type="match status" value="2"/>
</dbReference>
<evidence type="ECO:0008006" key="4">
    <source>
        <dbReference type="Google" id="ProtNLM"/>
    </source>
</evidence>
<dbReference type="Proteomes" id="UP001500556">
    <property type="component" value="Unassembled WGS sequence"/>
</dbReference>
<name>A0ABP8YJH5_9MICO</name>
<organism evidence="2 3">
    <name type="scientific">Pedococcus ginsenosidimutans</name>
    <dbReference type="NCBI Taxonomy" id="490570"/>
    <lineage>
        <taxon>Bacteria</taxon>
        <taxon>Bacillati</taxon>
        <taxon>Actinomycetota</taxon>
        <taxon>Actinomycetes</taxon>
        <taxon>Micrococcales</taxon>
        <taxon>Intrasporangiaceae</taxon>
        <taxon>Pedococcus</taxon>
    </lineage>
</organism>
<accession>A0ABP8YJH5</accession>
<reference evidence="3" key="1">
    <citation type="journal article" date="2019" name="Int. J. Syst. Evol. Microbiol.">
        <title>The Global Catalogue of Microorganisms (GCM) 10K type strain sequencing project: providing services to taxonomists for standard genome sequencing and annotation.</title>
        <authorList>
            <consortium name="The Broad Institute Genomics Platform"/>
            <consortium name="The Broad Institute Genome Sequencing Center for Infectious Disease"/>
            <person name="Wu L."/>
            <person name="Ma J."/>
        </authorList>
    </citation>
    <scope>NUCLEOTIDE SEQUENCE [LARGE SCALE GENOMIC DNA]</scope>
    <source>
        <strain evidence="3">JCM 18961</strain>
    </source>
</reference>
<dbReference type="PANTHER" id="PTHR31284:SF10">
    <property type="entry name" value="ACID PHOSPHATASE-LIKE PROTEIN"/>
    <property type="match status" value="1"/>
</dbReference>
<evidence type="ECO:0000313" key="3">
    <source>
        <dbReference type="Proteomes" id="UP001500556"/>
    </source>
</evidence>
<dbReference type="InterPro" id="IPR036412">
    <property type="entry name" value="HAD-like_sf"/>
</dbReference>
<dbReference type="Gene3D" id="3.40.50.1000">
    <property type="entry name" value="HAD superfamily/HAD-like"/>
    <property type="match status" value="2"/>
</dbReference>
<dbReference type="InterPro" id="IPR023214">
    <property type="entry name" value="HAD_sf"/>
</dbReference>
<gene>
    <name evidence="2" type="ORF">GCM10025782_31020</name>
</gene>
<keyword evidence="1" id="KW-0732">Signal</keyword>
<dbReference type="SUPFAM" id="SSF56784">
    <property type="entry name" value="HAD-like"/>
    <property type="match status" value="2"/>
</dbReference>
<dbReference type="RefSeq" id="WP_345504715.1">
    <property type="nucleotide sequence ID" value="NZ_BAABLO010000012.1"/>
</dbReference>
<evidence type="ECO:0000256" key="1">
    <source>
        <dbReference type="ARBA" id="ARBA00022729"/>
    </source>
</evidence>
<dbReference type="EMBL" id="BAABLO010000012">
    <property type="protein sequence ID" value="GAA4729822.1"/>
    <property type="molecule type" value="Genomic_DNA"/>
</dbReference>
<evidence type="ECO:0000313" key="2">
    <source>
        <dbReference type="EMBL" id="GAA4729822.1"/>
    </source>
</evidence>
<dbReference type="InterPro" id="IPR005519">
    <property type="entry name" value="Acid_phosphat_B-like"/>
</dbReference>
<dbReference type="PANTHER" id="PTHR31284">
    <property type="entry name" value="ACID PHOSPHATASE-LIKE PROTEIN"/>
    <property type="match status" value="1"/>
</dbReference>
<protein>
    <recommendedName>
        <fullName evidence="4">Acid phosphatase</fullName>
    </recommendedName>
</protein>
<comment type="caution">
    <text evidence="2">The sequence shown here is derived from an EMBL/GenBank/DDBJ whole genome shotgun (WGS) entry which is preliminary data.</text>
</comment>
<proteinExistence type="predicted"/>
<keyword evidence="3" id="KW-1185">Reference proteome</keyword>
<sequence length="555" mass="59901">MPHPVHSTHGVRKVATSTRTAVTAGAALLALAAATTGGAASASAHGSDTRLAPRTHFTMAADGSSGLTAGGEGIPNIDSVKKTIYAYYGDPKGDGNANPTSSPYVTEMSSLLSQERRRLPRLLADAKRHHEKPAIVFDADDTTLWTYQMEVGDMKFVFTPAAQQPWVDGERFPAVPGMVDFVNDAQAMGFTVFGLTGRTDSQKAHTVSNLAKVGYTAFPADRFFTKFDSGATPPSYLSPAWCSAYPKCTTVEYKAGTRRHLEKDLGYDVVLNVGDQFSDLQGGYADHYLKLPNPTYYLPSPNLPGVDQPRLAPRTHFTMKPDGTSGLTQGGEGIPNIDVVKKTIAVYYGDPGTGISNKVSSPYISEMTKLIDQRSRGLLQQCAAGARRGDKPAIVLDADDTTLWTYDMEVSAMHFVFDPVVQDRDWVQPQRFPATPGMVSFANAAADAGCTLVGLTGRNTTQRAATLGNLAKVGYTGFTPENYYTKWTSTEPIPAYATCVIAPRCTTIEYKSQTRAHVESQGFDIIANFGDQYSDLIGGHADRAVKLPNPTYYLP</sequence>